<gene>
    <name evidence="1" type="ORF">GMRT_13101</name>
</gene>
<dbReference type="OrthoDB" id="400at2759"/>
<evidence type="ECO:0000313" key="1">
    <source>
        <dbReference type="EMBL" id="TNJ30510.1"/>
    </source>
</evidence>
<dbReference type="AlphaFoldDB" id="A0A4Z1SYE5"/>
<evidence type="ECO:0000313" key="2">
    <source>
        <dbReference type="Proteomes" id="UP000315496"/>
    </source>
</evidence>
<accession>A0A4Z1SYE5</accession>
<dbReference type="Pfam" id="PF00400">
    <property type="entry name" value="WD40"/>
    <property type="match status" value="1"/>
</dbReference>
<dbReference type="InterPro" id="IPR001680">
    <property type="entry name" value="WD40_rpt"/>
</dbReference>
<protein>
    <submittedName>
        <fullName evidence="1">WD40 repeat protein</fullName>
    </submittedName>
</protein>
<dbReference type="InterPro" id="IPR036322">
    <property type="entry name" value="WD40_repeat_dom_sf"/>
</dbReference>
<reference evidence="1 2" key="1">
    <citation type="submission" date="2019-05" db="EMBL/GenBank/DDBJ databases">
        <title>The compact genome of Giardia muris reveals important steps in the evolution of intestinal protozoan parasites.</title>
        <authorList>
            <person name="Xu F."/>
            <person name="Jimenez-Gonzalez A."/>
            <person name="Einarsson E."/>
            <person name="Astvaldsson A."/>
            <person name="Peirasmaki D."/>
            <person name="Eckmann L."/>
            <person name="Andersson J.O."/>
            <person name="Svard S.G."/>
            <person name="Jerlstrom-Hultqvist J."/>
        </authorList>
    </citation>
    <scope>NUCLEOTIDE SEQUENCE [LARGE SCALE GENOMIC DNA]</scope>
    <source>
        <strain evidence="1 2">Roberts-Thomson</strain>
    </source>
</reference>
<comment type="caution">
    <text evidence="1">The sequence shown here is derived from an EMBL/GenBank/DDBJ whole genome shotgun (WGS) entry which is preliminary data.</text>
</comment>
<sequence>MPSDVDEIRRTGGRPRRPTRVIWSLEQCLRPAHADSLTCLATIYSENQALLVTGSLDKTISLWRRNGVYHKEKTYQLDGVPLCIAQGIDTLIITCGSGHVYVLVQNSLHLLATVPGAAFYAAALHPLQQVVVVTRQGSAYIIPYLPIEEQVPLEHELHEPSKTMYVACSALLTQIHLAYVCEQGYLCVYDLSKRQIRLRSRIYKNMRPSAMASTYSIGVPSTIFTSGADGSLSSWSVVERDSSLELIEAATKSTCGATVLSISLSDPRFVLVGLGDAQAKIYEIDNLSHSIGICRGGGPKEDGPLLGLIAASWLGSNAIVAASRDRGIYVYSRFNEGAVQAPRNQR</sequence>
<proteinExistence type="predicted"/>
<dbReference type="EMBL" id="VDLU01000001">
    <property type="protein sequence ID" value="TNJ30510.1"/>
    <property type="molecule type" value="Genomic_DNA"/>
</dbReference>
<name>A0A4Z1SYE5_GIAMU</name>
<keyword evidence="2" id="KW-1185">Reference proteome</keyword>
<dbReference type="VEuPathDB" id="GiardiaDB:GMRT_13101"/>
<dbReference type="SUPFAM" id="SSF50978">
    <property type="entry name" value="WD40 repeat-like"/>
    <property type="match status" value="1"/>
</dbReference>
<organism evidence="1 2">
    <name type="scientific">Giardia muris</name>
    <dbReference type="NCBI Taxonomy" id="5742"/>
    <lineage>
        <taxon>Eukaryota</taxon>
        <taxon>Metamonada</taxon>
        <taxon>Diplomonadida</taxon>
        <taxon>Hexamitidae</taxon>
        <taxon>Giardiinae</taxon>
        <taxon>Giardia</taxon>
    </lineage>
</organism>
<dbReference type="Gene3D" id="2.130.10.10">
    <property type="entry name" value="YVTN repeat-like/Quinoprotein amine dehydrogenase"/>
    <property type="match status" value="2"/>
</dbReference>
<dbReference type="Proteomes" id="UP000315496">
    <property type="component" value="Chromosome 1"/>
</dbReference>
<dbReference type="InterPro" id="IPR015943">
    <property type="entry name" value="WD40/YVTN_repeat-like_dom_sf"/>
</dbReference>